<dbReference type="AlphaFoldDB" id="A0A9W4DSN4"/>
<dbReference type="SUPFAM" id="SSF47336">
    <property type="entry name" value="ACP-like"/>
    <property type="match status" value="1"/>
</dbReference>
<dbReference type="RefSeq" id="WP_251492737.1">
    <property type="nucleotide sequence ID" value="NZ_CAJSLV010000063.1"/>
</dbReference>
<dbReference type="Proteomes" id="UP001152519">
    <property type="component" value="Unassembled WGS sequence"/>
</dbReference>
<proteinExistence type="predicted"/>
<dbReference type="Gene3D" id="1.10.1200.10">
    <property type="entry name" value="ACP-like"/>
    <property type="match status" value="1"/>
</dbReference>
<name>A0A9W4DSN4_9ACTN</name>
<sequence length="82" mass="8841">MTQLVIKQRLAQLVAESSDGAITADQALATTLPLTDLGLSSLSRMRLIDAVEDEYGVEIDLDDTGWDLVDNLDSLAAHLTAR</sequence>
<dbReference type="EMBL" id="CAJSLV010000063">
    <property type="protein sequence ID" value="CAG6395523.1"/>
    <property type="molecule type" value="Genomic_DNA"/>
</dbReference>
<dbReference type="PROSITE" id="PS50075">
    <property type="entry name" value="CARRIER"/>
    <property type="match status" value="1"/>
</dbReference>
<accession>A0A9W4DSN4</accession>
<gene>
    <name evidence="2" type="ORF">SCOCK_330034</name>
</gene>
<protein>
    <submittedName>
        <fullName evidence="2">Acyl carrier protein</fullName>
    </submittedName>
</protein>
<dbReference type="InterPro" id="IPR036736">
    <property type="entry name" value="ACP-like_sf"/>
</dbReference>
<evidence type="ECO:0000313" key="2">
    <source>
        <dbReference type="EMBL" id="CAG6395523.1"/>
    </source>
</evidence>
<feature type="domain" description="Carrier" evidence="1">
    <location>
        <begin position="4"/>
        <end position="82"/>
    </location>
</feature>
<keyword evidence="3" id="KW-1185">Reference proteome</keyword>
<dbReference type="InterPro" id="IPR009081">
    <property type="entry name" value="PP-bd_ACP"/>
</dbReference>
<organism evidence="2 3">
    <name type="scientific">Actinacidiphila cocklensis</name>
    <dbReference type="NCBI Taxonomy" id="887465"/>
    <lineage>
        <taxon>Bacteria</taxon>
        <taxon>Bacillati</taxon>
        <taxon>Actinomycetota</taxon>
        <taxon>Actinomycetes</taxon>
        <taxon>Kitasatosporales</taxon>
        <taxon>Streptomycetaceae</taxon>
        <taxon>Actinacidiphila</taxon>
    </lineage>
</organism>
<evidence type="ECO:0000313" key="3">
    <source>
        <dbReference type="Proteomes" id="UP001152519"/>
    </source>
</evidence>
<comment type="caution">
    <text evidence="2">The sequence shown here is derived from an EMBL/GenBank/DDBJ whole genome shotgun (WGS) entry which is preliminary data.</text>
</comment>
<evidence type="ECO:0000259" key="1">
    <source>
        <dbReference type="PROSITE" id="PS50075"/>
    </source>
</evidence>
<dbReference type="Pfam" id="PF00550">
    <property type="entry name" value="PP-binding"/>
    <property type="match status" value="1"/>
</dbReference>
<reference evidence="2" key="1">
    <citation type="submission" date="2021-05" db="EMBL/GenBank/DDBJ databases">
        <authorList>
            <person name="Arsene-Ploetze F."/>
        </authorList>
    </citation>
    <scope>NUCLEOTIDE SEQUENCE</scope>
    <source>
        <strain evidence="2">DSM 42138</strain>
    </source>
</reference>